<evidence type="ECO:0008006" key="4">
    <source>
        <dbReference type="Google" id="ProtNLM"/>
    </source>
</evidence>
<proteinExistence type="predicted"/>
<reference evidence="2" key="1">
    <citation type="submission" date="2021-02" db="EMBL/GenBank/DDBJ databases">
        <authorList>
            <person name="Nowell W R."/>
        </authorList>
    </citation>
    <scope>NUCLEOTIDE SEQUENCE</scope>
</reference>
<comment type="caution">
    <text evidence="2">The sequence shown here is derived from an EMBL/GenBank/DDBJ whole genome shotgun (WGS) entry which is preliminary data.</text>
</comment>
<feature type="transmembrane region" description="Helical" evidence="1">
    <location>
        <begin position="209"/>
        <end position="230"/>
    </location>
</feature>
<dbReference type="GO" id="GO:0060271">
    <property type="term" value="P:cilium assembly"/>
    <property type="evidence" value="ECO:0007669"/>
    <property type="project" value="InterPro"/>
</dbReference>
<feature type="transmembrane region" description="Helical" evidence="1">
    <location>
        <begin position="97"/>
        <end position="115"/>
    </location>
</feature>
<feature type="transmembrane region" description="Helical" evidence="1">
    <location>
        <begin position="413"/>
        <end position="433"/>
    </location>
</feature>
<evidence type="ECO:0000256" key="1">
    <source>
        <dbReference type="SAM" id="Phobius"/>
    </source>
</evidence>
<dbReference type="Pfam" id="PF09773">
    <property type="entry name" value="Meckelin"/>
    <property type="match status" value="1"/>
</dbReference>
<name>A0A814A6L0_9BILA</name>
<accession>A0A814A6L0</accession>
<keyword evidence="1" id="KW-0472">Membrane</keyword>
<protein>
    <recommendedName>
        <fullName evidence="4">Meckelin</fullName>
    </recommendedName>
</protein>
<keyword evidence="1" id="KW-0812">Transmembrane</keyword>
<dbReference type="Proteomes" id="UP000663870">
    <property type="component" value="Unassembled WGS sequence"/>
</dbReference>
<dbReference type="GO" id="GO:0036038">
    <property type="term" value="C:MKS complex"/>
    <property type="evidence" value="ECO:0007669"/>
    <property type="project" value="InterPro"/>
</dbReference>
<gene>
    <name evidence="2" type="ORF">JXQ802_LOCUS9611</name>
</gene>
<dbReference type="InterPro" id="IPR019170">
    <property type="entry name" value="Meckelin"/>
</dbReference>
<keyword evidence="1" id="KW-1133">Transmembrane helix</keyword>
<dbReference type="EMBL" id="CAJNOL010000177">
    <property type="protein sequence ID" value="CAF0910333.1"/>
    <property type="molecule type" value="Genomic_DNA"/>
</dbReference>
<feature type="transmembrane region" description="Helical" evidence="1">
    <location>
        <begin position="53"/>
        <end position="76"/>
    </location>
</feature>
<evidence type="ECO:0000313" key="3">
    <source>
        <dbReference type="Proteomes" id="UP000663870"/>
    </source>
</evidence>
<keyword evidence="3" id="KW-1185">Reference proteome</keyword>
<dbReference type="PANTHER" id="PTHR21274">
    <property type="entry name" value="MECKELIN"/>
    <property type="match status" value="1"/>
</dbReference>
<evidence type="ECO:0000313" key="2">
    <source>
        <dbReference type="EMBL" id="CAF0910333.1"/>
    </source>
</evidence>
<feature type="transmembrane region" description="Helical" evidence="1">
    <location>
        <begin position="12"/>
        <end position="33"/>
    </location>
</feature>
<sequence length="478" mass="55850">MDLENHTRNVWIVLGTLSGLGMIVATIQTWAWFSKSGKEIIDLPTLGKFLLHFLGILSTVIFLVMAGVSVWWLIFFKKQYDSTFESKTSSQQNIFKILFIVSFILKTVDIIHLILRQTTIDIFFIDWERSKTGDSNTVSAWRTCFVANEFNEIQTFRRIHVPFHLLSVLFFLKVINLENIALADTDIILFPSSSFTANCTMEYNSVFRIGTAFLVLLGTAIIQYLFYIIFYQRLIGDKIINFIDLCSVSNISIIILDQIYHGYYIHGRSPHGISDVNIKDIIMNLERESRSMSGTRGLQANSIEQIFIMKINKTFRAQYDLLFRQYYDFIGPRRKRKDIERRTDILFQSYQNLNRFLCAYIDRSLPTYQYFIRNRYLLEKIFNYEFQTSLNSGLSGNMDNLLFIDNEKIFTKILFYGEENSLFIWNTITFLFIDFISSNYVLAAIITFLLNLIAVGLRNSFGRRNLSKKTLVPRELLI</sequence>
<dbReference type="PANTHER" id="PTHR21274:SF0">
    <property type="entry name" value="MECKELIN"/>
    <property type="match status" value="1"/>
</dbReference>
<organism evidence="2 3">
    <name type="scientific">Rotaria sordida</name>
    <dbReference type="NCBI Taxonomy" id="392033"/>
    <lineage>
        <taxon>Eukaryota</taxon>
        <taxon>Metazoa</taxon>
        <taxon>Spiralia</taxon>
        <taxon>Gnathifera</taxon>
        <taxon>Rotifera</taxon>
        <taxon>Eurotatoria</taxon>
        <taxon>Bdelloidea</taxon>
        <taxon>Philodinida</taxon>
        <taxon>Philodinidae</taxon>
        <taxon>Rotaria</taxon>
    </lineage>
</organism>
<feature type="transmembrane region" description="Helical" evidence="1">
    <location>
        <begin position="439"/>
        <end position="457"/>
    </location>
</feature>
<dbReference type="AlphaFoldDB" id="A0A814A6L0"/>